<dbReference type="EMBL" id="RKHR01000011">
    <property type="protein sequence ID" value="ROR94750.1"/>
    <property type="molecule type" value="Genomic_DNA"/>
</dbReference>
<dbReference type="Proteomes" id="UP000275394">
    <property type="component" value="Unassembled WGS sequence"/>
</dbReference>
<comment type="subcellular location">
    <subcellularLocation>
        <location evidence="9">Cell membrane</location>
        <topology evidence="9">Multi-pass membrane protein</topology>
    </subcellularLocation>
</comment>
<proteinExistence type="inferred from homology"/>
<gene>
    <name evidence="9" type="primary">lspA</name>
    <name evidence="12" type="ORF">EDC56_3893</name>
</gene>
<sequence>MKWFWFALAALVVAIDQYTKFLASTELAYLRPLEVTSWFNLMLAHNEGAAFSFLSDAGGWQRWFFTAIALAVGVVLAIWLWRLPKESVWMSCCLALILGGAIGNLIDRALLGHVVDFISVHYAGRYYFPAFNIADSAISVGAVMLIIDSFRPNKAVAG</sequence>
<dbReference type="AlphaFoldDB" id="A0A3N2D4P9"/>
<dbReference type="PANTHER" id="PTHR33695">
    <property type="entry name" value="LIPOPROTEIN SIGNAL PEPTIDASE"/>
    <property type="match status" value="1"/>
</dbReference>
<comment type="pathway">
    <text evidence="9">Protein modification; lipoprotein biosynthesis (signal peptide cleavage).</text>
</comment>
<comment type="catalytic activity">
    <reaction evidence="9 10">
        <text>Release of signal peptides from bacterial membrane prolipoproteins. Hydrolyzes -Xaa-Yaa-Zaa-|-(S,diacylglyceryl)Cys-, in which Xaa is hydrophobic (preferably Leu), and Yaa (Ala or Ser) and Zaa (Gly or Ala) have small, neutral side chains.</text>
        <dbReference type="EC" id="3.4.23.36"/>
    </reaction>
</comment>
<dbReference type="EC" id="3.4.23.36" evidence="9"/>
<comment type="caution">
    <text evidence="9">Lacks conserved residue(s) required for the propagation of feature annotation.</text>
</comment>
<dbReference type="GO" id="GO:0005886">
    <property type="term" value="C:plasma membrane"/>
    <property type="evidence" value="ECO:0007669"/>
    <property type="project" value="UniProtKB-SubCell"/>
</dbReference>
<evidence type="ECO:0000256" key="6">
    <source>
        <dbReference type="ARBA" id="ARBA00022801"/>
    </source>
</evidence>
<feature type="active site" evidence="9">
    <location>
        <position position="135"/>
    </location>
</feature>
<evidence type="ECO:0000256" key="11">
    <source>
        <dbReference type="RuleBase" id="RU004181"/>
    </source>
</evidence>
<dbReference type="PRINTS" id="PR00781">
    <property type="entry name" value="LIPOSIGPTASE"/>
</dbReference>
<keyword evidence="13" id="KW-1185">Reference proteome</keyword>
<feature type="active site" evidence="9">
    <location>
        <position position="116"/>
    </location>
</feature>
<accession>A0A3N2D4P9</accession>
<name>A0A3N2D4P9_9GAMM</name>
<evidence type="ECO:0000256" key="5">
    <source>
        <dbReference type="ARBA" id="ARBA00022750"/>
    </source>
</evidence>
<keyword evidence="5 9" id="KW-0064">Aspartyl protease</keyword>
<dbReference type="HAMAP" id="MF_00161">
    <property type="entry name" value="LspA"/>
    <property type="match status" value="1"/>
</dbReference>
<reference evidence="12 13" key="1">
    <citation type="submission" date="2018-11" db="EMBL/GenBank/DDBJ databases">
        <title>Genomic Encyclopedia of Type Strains, Phase IV (KMG-IV): sequencing the most valuable type-strain genomes for metagenomic binning, comparative biology and taxonomic classification.</title>
        <authorList>
            <person name="Goeker M."/>
        </authorList>
    </citation>
    <scope>NUCLEOTIDE SEQUENCE [LARGE SCALE GENOMIC DNA]</scope>
    <source>
        <strain evidence="12 13">DSM 100316</strain>
    </source>
</reference>
<keyword evidence="4 9" id="KW-0812">Transmembrane</keyword>
<dbReference type="RefSeq" id="WP_123714202.1">
    <property type="nucleotide sequence ID" value="NZ_RKHR01000011.1"/>
</dbReference>
<comment type="similarity">
    <text evidence="1 9 11">Belongs to the peptidase A8 family.</text>
</comment>
<dbReference type="GO" id="GO:0006508">
    <property type="term" value="P:proteolysis"/>
    <property type="evidence" value="ECO:0007669"/>
    <property type="project" value="UniProtKB-KW"/>
</dbReference>
<protein>
    <recommendedName>
        <fullName evidence="9">Lipoprotein signal peptidase</fullName>
        <ecNumber evidence="9">3.4.23.36</ecNumber>
    </recommendedName>
    <alternativeName>
        <fullName evidence="9">Prolipoprotein signal peptidase</fullName>
    </alternativeName>
    <alternativeName>
        <fullName evidence="9">Signal peptidase II</fullName>
        <shortName evidence="9">SPase II</shortName>
    </alternativeName>
</protein>
<evidence type="ECO:0000256" key="2">
    <source>
        <dbReference type="ARBA" id="ARBA00022475"/>
    </source>
</evidence>
<evidence type="ECO:0000256" key="8">
    <source>
        <dbReference type="ARBA" id="ARBA00023136"/>
    </source>
</evidence>
<evidence type="ECO:0000256" key="3">
    <source>
        <dbReference type="ARBA" id="ARBA00022670"/>
    </source>
</evidence>
<dbReference type="UniPathway" id="UPA00665"/>
<keyword evidence="8 9" id="KW-0472">Membrane</keyword>
<feature type="transmembrane region" description="Helical" evidence="9">
    <location>
        <begin position="126"/>
        <end position="147"/>
    </location>
</feature>
<dbReference type="PANTHER" id="PTHR33695:SF1">
    <property type="entry name" value="LIPOPROTEIN SIGNAL PEPTIDASE"/>
    <property type="match status" value="1"/>
</dbReference>
<comment type="caution">
    <text evidence="12">The sequence shown here is derived from an EMBL/GenBank/DDBJ whole genome shotgun (WGS) entry which is preliminary data.</text>
</comment>
<dbReference type="InterPro" id="IPR001872">
    <property type="entry name" value="Peptidase_A8"/>
</dbReference>
<keyword evidence="3 9" id="KW-0645">Protease</keyword>
<evidence type="ECO:0000256" key="9">
    <source>
        <dbReference type="HAMAP-Rule" id="MF_00161"/>
    </source>
</evidence>
<dbReference type="NCBIfam" id="TIGR00077">
    <property type="entry name" value="lspA"/>
    <property type="match status" value="1"/>
</dbReference>
<dbReference type="OrthoDB" id="9810259at2"/>
<evidence type="ECO:0000313" key="12">
    <source>
        <dbReference type="EMBL" id="ROR94750.1"/>
    </source>
</evidence>
<organism evidence="12 13">
    <name type="scientific">Sinobacterium caligoides</name>
    <dbReference type="NCBI Taxonomy" id="933926"/>
    <lineage>
        <taxon>Bacteria</taxon>
        <taxon>Pseudomonadati</taxon>
        <taxon>Pseudomonadota</taxon>
        <taxon>Gammaproteobacteria</taxon>
        <taxon>Cellvibrionales</taxon>
        <taxon>Spongiibacteraceae</taxon>
        <taxon>Sinobacterium</taxon>
    </lineage>
</organism>
<keyword evidence="2 9" id="KW-1003">Cell membrane</keyword>
<dbReference type="GO" id="GO:0004190">
    <property type="term" value="F:aspartic-type endopeptidase activity"/>
    <property type="evidence" value="ECO:0007669"/>
    <property type="project" value="UniProtKB-UniRule"/>
</dbReference>
<keyword evidence="7 9" id="KW-1133">Transmembrane helix</keyword>
<evidence type="ECO:0000256" key="10">
    <source>
        <dbReference type="RuleBase" id="RU000594"/>
    </source>
</evidence>
<evidence type="ECO:0000313" key="13">
    <source>
        <dbReference type="Proteomes" id="UP000275394"/>
    </source>
</evidence>
<comment type="function">
    <text evidence="9 10">This protein specifically catalyzes the removal of signal peptides from prolipoproteins.</text>
</comment>
<evidence type="ECO:0000256" key="7">
    <source>
        <dbReference type="ARBA" id="ARBA00022989"/>
    </source>
</evidence>
<feature type="transmembrane region" description="Helical" evidence="9">
    <location>
        <begin position="63"/>
        <end position="81"/>
    </location>
</feature>
<keyword evidence="6 9" id="KW-0378">Hydrolase</keyword>
<feature type="transmembrane region" description="Helical" evidence="9">
    <location>
        <begin position="88"/>
        <end position="106"/>
    </location>
</feature>
<evidence type="ECO:0000256" key="1">
    <source>
        <dbReference type="ARBA" id="ARBA00006139"/>
    </source>
</evidence>
<dbReference type="PROSITE" id="PS00855">
    <property type="entry name" value="SPASE_II"/>
    <property type="match status" value="1"/>
</dbReference>
<dbReference type="Pfam" id="PF01252">
    <property type="entry name" value="Peptidase_A8"/>
    <property type="match status" value="1"/>
</dbReference>
<evidence type="ECO:0000256" key="4">
    <source>
        <dbReference type="ARBA" id="ARBA00022692"/>
    </source>
</evidence>